<keyword evidence="1" id="KW-0732">Signal</keyword>
<feature type="signal peptide" evidence="1">
    <location>
        <begin position="1"/>
        <end position="23"/>
    </location>
</feature>
<name>A0A371EWL4_MUCPR</name>
<dbReference type="GO" id="GO:0005886">
    <property type="term" value="C:plasma membrane"/>
    <property type="evidence" value="ECO:0007669"/>
    <property type="project" value="TreeGrafter"/>
</dbReference>
<dbReference type="SUPFAM" id="SSF82153">
    <property type="entry name" value="FAS1 domain"/>
    <property type="match status" value="1"/>
</dbReference>
<evidence type="ECO:0000313" key="2">
    <source>
        <dbReference type="EMBL" id="RDX70376.1"/>
    </source>
</evidence>
<feature type="chain" id="PRO_5016720336" evidence="1">
    <location>
        <begin position="24"/>
        <end position="228"/>
    </location>
</feature>
<dbReference type="PANTHER" id="PTHR32382">
    <property type="entry name" value="FASCICLIN-LIKE ARABINOGALACTAN PROTEIN"/>
    <property type="match status" value="1"/>
</dbReference>
<dbReference type="InterPro" id="IPR036378">
    <property type="entry name" value="FAS1_dom_sf"/>
</dbReference>
<dbReference type="EMBL" id="QJKJ01011733">
    <property type="protein sequence ID" value="RDX70376.1"/>
    <property type="molecule type" value="Genomic_DNA"/>
</dbReference>
<dbReference type="AlphaFoldDB" id="A0A371EWL4"/>
<dbReference type="Proteomes" id="UP000257109">
    <property type="component" value="Unassembled WGS sequence"/>
</dbReference>
<comment type="caution">
    <text evidence="2">The sequence shown here is derived from an EMBL/GenBank/DDBJ whole genome shotgun (WGS) entry which is preliminary data.</text>
</comment>
<organism evidence="2 3">
    <name type="scientific">Mucuna pruriens</name>
    <name type="common">Velvet bean</name>
    <name type="synonym">Dolichos pruriens</name>
    <dbReference type="NCBI Taxonomy" id="157652"/>
    <lineage>
        <taxon>Eukaryota</taxon>
        <taxon>Viridiplantae</taxon>
        <taxon>Streptophyta</taxon>
        <taxon>Embryophyta</taxon>
        <taxon>Tracheophyta</taxon>
        <taxon>Spermatophyta</taxon>
        <taxon>Magnoliopsida</taxon>
        <taxon>eudicotyledons</taxon>
        <taxon>Gunneridae</taxon>
        <taxon>Pentapetalae</taxon>
        <taxon>rosids</taxon>
        <taxon>fabids</taxon>
        <taxon>Fabales</taxon>
        <taxon>Fabaceae</taxon>
        <taxon>Papilionoideae</taxon>
        <taxon>50 kb inversion clade</taxon>
        <taxon>NPAAA clade</taxon>
        <taxon>indigoferoid/millettioid clade</taxon>
        <taxon>Phaseoleae</taxon>
        <taxon>Mucuna</taxon>
    </lineage>
</organism>
<keyword evidence="3" id="KW-1185">Reference proteome</keyword>
<accession>A0A371EWL4</accession>
<evidence type="ECO:0000256" key="1">
    <source>
        <dbReference type="SAM" id="SignalP"/>
    </source>
</evidence>
<gene>
    <name evidence="2" type="primary">FLA14</name>
    <name evidence="2" type="ORF">CR513_50388</name>
</gene>
<reference evidence="2" key="1">
    <citation type="submission" date="2018-05" db="EMBL/GenBank/DDBJ databases">
        <title>Draft genome of Mucuna pruriens seed.</title>
        <authorList>
            <person name="Nnadi N.E."/>
            <person name="Vos R."/>
            <person name="Hasami M.H."/>
            <person name="Devisetty U.K."/>
            <person name="Aguiy J.C."/>
        </authorList>
    </citation>
    <scope>NUCLEOTIDE SEQUENCE [LARGE SCALE GENOMIC DNA]</scope>
    <source>
        <strain evidence="2">JCA_2017</strain>
    </source>
</reference>
<feature type="non-terminal residue" evidence="2">
    <location>
        <position position="1"/>
    </location>
</feature>
<protein>
    <submittedName>
        <fullName evidence="2">Fasciclin-like arabinogalactan protein 14</fullName>
    </submittedName>
</protein>
<dbReference type="PANTHER" id="PTHR32382:SF86">
    <property type="entry name" value="FASCICLIN-LIKE ARABINOGALACTAN PROTEIN-RELATED"/>
    <property type="match status" value="1"/>
</dbReference>
<dbReference type="InterPro" id="IPR033254">
    <property type="entry name" value="Plant_FLA"/>
</dbReference>
<sequence>MNCIKSSLVFLAVVLALTSTTEGFDITKILNQYPEFALFNKYLTETKLVDQINSRSTVTVLVLDDNTMATVAGNTSDVIKVIMSTQVLVNYYDEKKWVEVGATHEPMENLFQSSGAAMDNHGYIYVAVVEEGEIAFRSASTANNAAYDVYLVKTVVKEPDVYSIFEVSKPIESAPPTLNGSTTLDASMRSNAADSPGASALAPAPAPSSSCRLSVTFIAALSLFMLAF</sequence>
<dbReference type="STRING" id="157652.A0A371EWL4"/>
<evidence type="ECO:0000313" key="3">
    <source>
        <dbReference type="Proteomes" id="UP000257109"/>
    </source>
</evidence>
<proteinExistence type="predicted"/>
<dbReference type="OrthoDB" id="694090at2759"/>